<dbReference type="Gene3D" id="3.40.50.410">
    <property type="entry name" value="von Willebrand factor, type A domain"/>
    <property type="match status" value="2"/>
</dbReference>
<comment type="caution">
    <text evidence="2">The sequence shown here is derived from an EMBL/GenBank/DDBJ whole genome shotgun (WGS) entry which is preliminary data.</text>
</comment>
<dbReference type="InterPro" id="IPR028087">
    <property type="entry name" value="Tad_N"/>
</dbReference>
<dbReference type="Pfam" id="PF13400">
    <property type="entry name" value="Tad"/>
    <property type="match status" value="1"/>
</dbReference>
<reference evidence="2 3" key="1">
    <citation type="submission" date="2018-08" db="EMBL/GenBank/DDBJ databases">
        <title>Erythrobacter zhengii sp.nov., a bacterium isolated from deep-sea sediment.</title>
        <authorList>
            <person name="Fang C."/>
            <person name="Wu Y.-H."/>
            <person name="Sun C."/>
            <person name="Wang H."/>
            <person name="Cheng H."/>
            <person name="Meng F.-X."/>
            <person name="Wang C.-S."/>
            <person name="Xu X.-W."/>
        </authorList>
    </citation>
    <scope>NUCLEOTIDE SEQUENCE [LARGE SCALE GENOMIC DNA]</scope>
    <source>
        <strain evidence="2 3">V18</strain>
    </source>
</reference>
<sequence>MAAMLAAALFPLLGLIGGAIDMGRGYLSQVQLQQACDAGVLAARQRLGATVVVDGEVPGDVASTGQRFFNINFRDGVYGTSNRAFAMQLENDYAISGFASVDVPTTLMRIFGQENLDISVECEAILNFSNLDVMMVIDTTGSMRHSNPGDSLSRIETLKQTIRDFYAVVEGGKAPGTEIRYGFVPYATNVNVGNLLLDEWVVSTWHYQGRTDTGQRLPNENIGRTFNRNWTYVSGSRSNWQEISTYAATWNEPANADQSGWWSCNGSRPANSWSYTDTQNGAGYVQTQAEPAAVLQVQPMQRIQNGTRYTTWRSGQTCRVMKSTDVNYIERYERVREVPSFDRIVWEYDEITRDVSNWRTETGGCIEERDTYEITDYDNVDFDQALDLNIDLVPTPGDPATQWRPRYPEEIYVRRIEANGSGNFDTRKHRTTNEYVDSGTWWFSDCPAAAKKLDVMSADQLDTYLATLVPYGATYHDIGMIWGGRLISPTGIFAAENADTEGRQRSRHMIWLTDGQTEPYDLAYGVYGVDGLDQRRWDPDSSSETLPQVIENRFGVACEQVKNRNVTVWVVAFGTGLTDLMTECAGPGRSFQASNAEQLNDAFEAIARAMSELRITD</sequence>
<name>A0A418NW03_9SPHN</name>
<evidence type="ECO:0000313" key="2">
    <source>
        <dbReference type="EMBL" id="RIV88796.1"/>
    </source>
</evidence>
<gene>
    <name evidence="2" type="ORF">D2V07_00525</name>
</gene>
<protein>
    <recommendedName>
        <fullName evidence="1">Putative Flp pilus-assembly TadG-like N-terminal domain-containing protein</fullName>
    </recommendedName>
</protein>
<dbReference type="Proteomes" id="UP000286576">
    <property type="component" value="Unassembled WGS sequence"/>
</dbReference>
<dbReference type="AlphaFoldDB" id="A0A418NW03"/>
<dbReference type="EMBL" id="QXFL01000001">
    <property type="protein sequence ID" value="RIV88796.1"/>
    <property type="molecule type" value="Genomic_DNA"/>
</dbReference>
<evidence type="ECO:0000259" key="1">
    <source>
        <dbReference type="Pfam" id="PF13400"/>
    </source>
</evidence>
<dbReference type="InterPro" id="IPR036465">
    <property type="entry name" value="vWFA_dom_sf"/>
</dbReference>
<feature type="domain" description="Putative Flp pilus-assembly TadG-like N-terminal" evidence="1">
    <location>
        <begin position="2"/>
        <end position="44"/>
    </location>
</feature>
<accession>A0A418NW03</accession>
<proteinExistence type="predicted"/>
<dbReference type="SUPFAM" id="SSF53300">
    <property type="entry name" value="vWA-like"/>
    <property type="match status" value="1"/>
</dbReference>
<keyword evidence="3" id="KW-1185">Reference proteome</keyword>
<evidence type="ECO:0000313" key="3">
    <source>
        <dbReference type="Proteomes" id="UP000286576"/>
    </source>
</evidence>
<organism evidence="2 3">
    <name type="scientific">Aurantiacibacter zhengii</name>
    <dbReference type="NCBI Taxonomy" id="2307003"/>
    <lineage>
        <taxon>Bacteria</taxon>
        <taxon>Pseudomonadati</taxon>
        <taxon>Pseudomonadota</taxon>
        <taxon>Alphaproteobacteria</taxon>
        <taxon>Sphingomonadales</taxon>
        <taxon>Erythrobacteraceae</taxon>
        <taxon>Aurantiacibacter</taxon>
    </lineage>
</organism>
<dbReference type="OrthoDB" id="7522752at2"/>